<gene>
    <name evidence="2" type="ORF">B296_00029515</name>
</gene>
<accession>A0A426Y2T5</accession>
<evidence type="ECO:0000313" key="2">
    <source>
        <dbReference type="EMBL" id="RRT45851.1"/>
    </source>
</evidence>
<reference evidence="2 3" key="1">
    <citation type="journal article" date="2014" name="Agronomy (Basel)">
        <title>A Draft Genome Sequence for Ensete ventricosum, the Drought-Tolerant Tree Against Hunger.</title>
        <authorList>
            <person name="Harrison J."/>
            <person name="Moore K.A."/>
            <person name="Paszkiewicz K."/>
            <person name="Jones T."/>
            <person name="Grant M."/>
            <person name="Ambacheew D."/>
            <person name="Muzemil S."/>
            <person name="Studholme D.J."/>
        </authorList>
    </citation>
    <scope>NUCLEOTIDE SEQUENCE [LARGE SCALE GENOMIC DNA]</scope>
</reference>
<dbReference type="AlphaFoldDB" id="A0A426Y2T5"/>
<name>A0A426Y2T5_ENSVE</name>
<feature type="region of interest" description="Disordered" evidence="1">
    <location>
        <begin position="1"/>
        <end position="36"/>
    </location>
</feature>
<dbReference type="Proteomes" id="UP000287651">
    <property type="component" value="Unassembled WGS sequence"/>
</dbReference>
<organism evidence="2 3">
    <name type="scientific">Ensete ventricosum</name>
    <name type="common">Abyssinian banana</name>
    <name type="synonym">Musa ensete</name>
    <dbReference type="NCBI Taxonomy" id="4639"/>
    <lineage>
        <taxon>Eukaryota</taxon>
        <taxon>Viridiplantae</taxon>
        <taxon>Streptophyta</taxon>
        <taxon>Embryophyta</taxon>
        <taxon>Tracheophyta</taxon>
        <taxon>Spermatophyta</taxon>
        <taxon>Magnoliopsida</taxon>
        <taxon>Liliopsida</taxon>
        <taxon>Zingiberales</taxon>
        <taxon>Musaceae</taxon>
        <taxon>Ensete</taxon>
    </lineage>
</organism>
<protein>
    <submittedName>
        <fullName evidence="2">Uncharacterized protein</fullName>
    </submittedName>
</protein>
<proteinExistence type="predicted"/>
<comment type="caution">
    <text evidence="2">The sequence shown here is derived from an EMBL/GenBank/DDBJ whole genome shotgun (WGS) entry which is preliminary data.</text>
</comment>
<feature type="compositionally biased region" description="Basic and acidic residues" evidence="1">
    <location>
        <begin position="19"/>
        <end position="32"/>
    </location>
</feature>
<dbReference type="EMBL" id="AMZH03015562">
    <property type="protein sequence ID" value="RRT45851.1"/>
    <property type="molecule type" value="Genomic_DNA"/>
</dbReference>
<evidence type="ECO:0000256" key="1">
    <source>
        <dbReference type="SAM" id="MobiDB-lite"/>
    </source>
</evidence>
<sequence>MEYNKGARVHKQGAAATPEEEHASDGGVEKGVGRSGWAPSVSLQMWAVRCSGKHGYGGYEQESNSGDGG</sequence>
<evidence type="ECO:0000313" key="3">
    <source>
        <dbReference type="Proteomes" id="UP000287651"/>
    </source>
</evidence>